<name>A0ABP3JI76_9BACI</name>
<comment type="subunit">
    <text evidence="2 7">Homodimer.</text>
</comment>
<keyword evidence="3 7" id="KW-0032">Aminotransferase</keyword>
<gene>
    <name evidence="7 9" type="primary">hisC</name>
    <name evidence="9" type="ORF">GCM10008935_03840</name>
</gene>
<dbReference type="EC" id="2.6.1.9" evidence="7"/>
<dbReference type="InterPro" id="IPR015424">
    <property type="entry name" value="PyrdxlP-dep_Trfase"/>
</dbReference>
<dbReference type="InterPro" id="IPR015422">
    <property type="entry name" value="PyrdxlP-dep_Trfase_small"/>
</dbReference>
<dbReference type="Pfam" id="PF00155">
    <property type="entry name" value="Aminotran_1_2"/>
    <property type="match status" value="1"/>
</dbReference>
<evidence type="ECO:0000256" key="6">
    <source>
        <dbReference type="ARBA" id="ARBA00023102"/>
    </source>
</evidence>
<evidence type="ECO:0000256" key="7">
    <source>
        <dbReference type="HAMAP-Rule" id="MF_01023"/>
    </source>
</evidence>
<dbReference type="CDD" id="cd00609">
    <property type="entry name" value="AAT_like"/>
    <property type="match status" value="1"/>
</dbReference>
<keyword evidence="5 7" id="KW-0663">Pyridoxal phosphate</keyword>
<dbReference type="NCBIfam" id="TIGR01141">
    <property type="entry name" value="hisC"/>
    <property type="match status" value="1"/>
</dbReference>
<evidence type="ECO:0000313" key="9">
    <source>
        <dbReference type="EMBL" id="GAA0452431.1"/>
    </source>
</evidence>
<comment type="similarity">
    <text evidence="7">Belongs to the class-II pyridoxal-phosphate-dependent aminotransferase family. Histidinol-phosphate aminotransferase subfamily.</text>
</comment>
<evidence type="ECO:0000256" key="4">
    <source>
        <dbReference type="ARBA" id="ARBA00022679"/>
    </source>
</evidence>
<keyword evidence="4 7" id="KW-0808">Transferase</keyword>
<dbReference type="InterPro" id="IPR015421">
    <property type="entry name" value="PyrdxlP-dep_Trfase_major"/>
</dbReference>
<dbReference type="EMBL" id="BAAACZ010000003">
    <property type="protein sequence ID" value="GAA0452431.1"/>
    <property type="molecule type" value="Genomic_DNA"/>
</dbReference>
<protein>
    <recommendedName>
        <fullName evidence="7">Histidinol-phosphate aminotransferase</fullName>
        <ecNumber evidence="7">2.6.1.9</ecNumber>
    </recommendedName>
    <alternativeName>
        <fullName evidence="7">Imidazole acetol-phosphate transaminase</fullName>
    </alternativeName>
</protein>
<dbReference type="InterPro" id="IPR005861">
    <property type="entry name" value="HisP_aminotrans"/>
</dbReference>
<reference evidence="10" key="1">
    <citation type="journal article" date="2019" name="Int. J. Syst. Evol. Microbiol.">
        <title>The Global Catalogue of Microorganisms (GCM) 10K type strain sequencing project: providing services to taxonomists for standard genome sequencing and annotation.</title>
        <authorList>
            <consortium name="The Broad Institute Genomics Platform"/>
            <consortium name="The Broad Institute Genome Sequencing Center for Infectious Disease"/>
            <person name="Wu L."/>
            <person name="Ma J."/>
        </authorList>
    </citation>
    <scope>NUCLEOTIDE SEQUENCE [LARGE SCALE GENOMIC DNA]</scope>
    <source>
        <strain evidence="10">JCM 14193</strain>
    </source>
</reference>
<dbReference type="Gene3D" id="3.40.640.10">
    <property type="entry name" value="Type I PLP-dependent aspartate aminotransferase-like (Major domain)"/>
    <property type="match status" value="1"/>
</dbReference>
<evidence type="ECO:0000256" key="3">
    <source>
        <dbReference type="ARBA" id="ARBA00022576"/>
    </source>
</evidence>
<sequence length="358" mass="40608">MRMSKFWSRTAIEANPYVPGEQPYEVDIVKLNTNENPYPPSPKALEAMKQMVNSDLRKYPTPTVNSLKNVIADRESVNYEQVFVGNGSDEVLAFAFQTFFEPNEAIKFPDITYSFYPVYAKLYKIPYQEVPLQEDFTIDVEGMKRSTGGVIFPNPNAPTGIALPIESIEEILQGNSNNVVIIDEAYVEFGAESAVQLVDYYPNLLITKTLSKSHALAGIRVGYAIGHVKLIEGIERVKNSFNSYTMDRISIKGAEAALRDEAYYANVLDQVVKTRSWVKESLKELGFLVLNSNANFVFVQPVGIEASVLYRMMKKEGIYLRYFNKPNLDSYIRITIGTNEEMEELVRKVERVLNQQIN</sequence>
<accession>A0ABP3JI76</accession>
<evidence type="ECO:0000256" key="5">
    <source>
        <dbReference type="ARBA" id="ARBA00022898"/>
    </source>
</evidence>
<evidence type="ECO:0000313" key="10">
    <source>
        <dbReference type="Proteomes" id="UP001500740"/>
    </source>
</evidence>
<feature type="modified residue" description="N6-(pyridoxal phosphate)lysine" evidence="7">
    <location>
        <position position="212"/>
    </location>
</feature>
<comment type="cofactor">
    <cofactor evidence="1 7">
        <name>pyridoxal 5'-phosphate</name>
        <dbReference type="ChEBI" id="CHEBI:597326"/>
    </cofactor>
</comment>
<comment type="catalytic activity">
    <reaction evidence="7">
        <text>L-histidinol phosphate + 2-oxoglutarate = 3-(imidazol-4-yl)-2-oxopropyl phosphate + L-glutamate</text>
        <dbReference type="Rhea" id="RHEA:23744"/>
        <dbReference type="ChEBI" id="CHEBI:16810"/>
        <dbReference type="ChEBI" id="CHEBI:29985"/>
        <dbReference type="ChEBI" id="CHEBI:57766"/>
        <dbReference type="ChEBI" id="CHEBI:57980"/>
        <dbReference type="EC" id="2.6.1.9"/>
    </reaction>
</comment>
<feature type="domain" description="Aminotransferase class I/classII large" evidence="8">
    <location>
        <begin position="27"/>
        <end position="348"/>
    </location>
</feature>
<organism evidence="9 10">
    <name type="scientific">Alkalibacillus silvisoli</name>
    <dbReference type="NCBI Taxonomy" id="392823"/>
    <lineage>
        <taxon>Bacteria</taxon>
        <taxon>Bacillati</taxon>
        <taxon>Bacillota</taxon>
        <taxon>Bacilli</taxon>
        <taxon>Bacillales</taxon>
        <taxon>Bacillaceae</taxon>
        <taxon>Alkalibacillus</taxon>
    </lineage>
</organism>
<dbReference type="SUPFAM" id="SSF53383">
    <property type="entry name" value="PLP-dependent transferases"/>
    <property type="match status" value="1"/>
</dbReference>
<comment type="pathway">
    <text evidence="7">Amino-acid biosynthesis; L-histidine biosynthesis; L-histidine from 5-phospho-alpha-D-ribose 1-diphosphate: step 7/9.</text>
</comment>
<proteinExistence type="inferred from homology"/>
<dbReference type="InterPro" id="IPR050106">
    <property type="entry name" value="HistidinolP_aminotransfase"/>
</dbReference>
<keyword evidence="10" id="KW-1185">Reference proteome</keyword>
<evidence type="ECO:0000256" key="1">
    <source>
        <dbReference type="ARBA" id="ARBA00001933"/>
    </source>
</evidence>
<keyword evidence="6 7" id="KW-0368">Histidine biosynthesis</keyword>
<dbReference type="PANTHER" id="PTHR43643:SF3">
    <property type="entry name" value="HISTIDINOL-PHOSPHATE AMINOTRANSFERASE"/>
    <property type="match status" value="1"/>
</dbReference>
<dbReference type="Proteomes" id="UP001500740">
    <property type="component" value="Unassembled WGS sequence"/>
</dbReference>
<evidence type="ECO:0000256" key="2">
    <source>
        <dbReference type="ARBA" id="ARBA00011738"/>
    </source>
</evidence>
<dbReference type="Gene3D" id="3.90.1150.10">
    <property type="entry name" value="Aspartate Aminotransferase, domain 1"/>
    <property type="match status" value="1"/>
</dbReference>
<dbReference type="PANTHER" id="PTHR43643">
    <property type="entry name" value="HISTIDINOL-PHOSPHATE AMINOTRANSFERASE 2"/>
    <property type="match status" value="1"/>
</dbReference>
<dbReference type="HAMAP" id="MF_01023">
    <property type="entry name" value="HisC_aminotrans_2"/>
    <property type="match status" value="1"/>
</dbReference>
<dbReference type="InterPro" id="IPR004839">
    <property type="entry name" value="Aminotransferase_I/II_large"/>
</dbReference>
<keyword evidence="7" id="KW-0028">Amino-acid biosynthesis</keyword>
<evidence type="ECO:0000259" key="8">
    <source>
        <dbReference type="Pfam" id="PF00155"/>
    </source>
</evidence>
<comment type="caution">
    <text evidence="9">The sequence shown here is derived from an EMBL/GenBank/DDBJ whole genome shotgun (WGS) entry which is preliminary data.</text>
</comment>